<comment type="caution">
    <text evidence="7">The sequence shown here is derived from an EMBL/GenBank/DDBJ whole genome shotgun (WGS) entry which is preliminary data.</text>
</comment>
<dbReference type="Pfam" id="PF07695">
    <property type="entry name" value="7TMR-DISM_7TM"/>
    <property type="match status" value="1"/>
</dbReference>
<keyword evidence="8" id="KW-1185">Reference proteome</keyword>
<dbReference type="Gene3D" id="1.10.287.130">
    <property type="match status" value="1"/>
</dbReference>
<feature type="transmembrane region" description="Helical" evidence="4">
    <location>
        <begin position="337"/>
        <end position="355"/>
    </location>
</feature>
<keyword evidence="4" id="KW-1133">Transmembrane helix</keyword>
<dbReference type="EC" id="2.7.13.3" evidence="2"/>
<dbReference type="InterPro" id="IPR003594">
    <property type="entry name" value="HATPase_dom"/>
</dbReference>
<dbReference type="Pfam" id="PF02518">
    <property type="entry name" value="HATPase_c"/>
    <property type="match status" value="1"/>
</dbReference>
<keyword evidence="3" id="KW-0597">Phosphoprotein</keyword>
<dbReference type="RefSeq" id="WP_144249645.1">
    <property type="nucleotide sequence ID" value="NZ_VLPK01000003.1"/>
</dbReference>
<dbReference type="Pfam" id="PF07696">
    <property type="entry name" value="7TMR-DISMED2"/>
    <property type="match status" value="1"/>
</dbReference>
<comment type="catalytic activity">
    <reaction evidence="1">
        <text>ATP + protein L-histidine = ADP + protein N-phospho-L-histidine.</text>
        <dbReference type="EC" id="2.7.13.3"/>
    </reaction>
</comment>
<reference evidence="7 8" key="1">
    <citation type="submission" date="2019-07" db="EMBL/GenBank/DDBJ databases">
        <authorList>
            <person name="Huq M.A."/>
        </authorList>
    </citation>
    <scope>NUCLEOTIDE SEQUENCE [LARGE SCALE GENOMIC DNA]</scope>
    <source>
        <strain evidence="7 8">MAH-19</strain>
    </source>
</reference>
<dbReference type="PANTHER" id="PTHR43065:SF50">
    <property type="entry name" value="HISTIDINE KINASE"/>
    <property type="match status" value="1"/>
</dbReference>
<accession>A0A556MI97</accession>
<sequence length="730" mass="82020">MKKILLILAFLVQNIGAFASKPDTLVIRDSEAHYLTNQYFLELEDPYNTLQAKNVINDSRFHSISSSFPRLKYSKSVTWLKFTIKNNTSRQYLPITISKSIIDEFDIYYIESTADTADHRLLLNHLSSTDPRFNSNLLTQSITLINVPLALNSTQTFYARIKSNASSVIPIEINSADQFTRKRNADIMINGAVIGMFIIMALYNLMLFISVGDRSYLFYVIYIIFLGSTQSLILGIGSNLFPNDLKTLNNYITPLLRICFGYSLLLFAGEFLQFRQNLNRYYKFYLLLYVLYGLPVIAVIAGLPHIAYTLITISALVTCITLLFLVSILYSRGFKPAKFFILGWGLFLISLVISITRNGGVVPYNHFTLNVLLYSSLIELILFSVALADKINFYRQQNTESQLAALAIAKENERLITEQNIFLENKVKERTQELIQTNQNLSITIDNLKSAQVQLIETEKMASLGLLTAGVAHEINNPINFVSANIKPLRLDFNEIFSLLKKYETAANNAETAGLLVEANDYKNKIDADFVKDEILTLLDGIEDGASRTAEIVQSLRTFSRLDELVLLPTNINTAILSTLVILRSAIPYYIEIKPILDKLAPLNCYPGKINQVLLNLISNSIQAIKAKETHLNECITIYTHDHPDYITIEITDTGIGMTHQVRQRIFEPFFTTKNVGEGTGLGLSIVFGIIEKHNGNINVQSAAGKGSTFKITLPKNLADTVTKPDEPAE</sequence>
<feature type="transmembrane region" description="Helical" evidence="4">
    <location>
        <begin position="216"/>
        <end position="236"/>
    </location>
</feature>
<evidence type="ECO:0000256" key="4">
    <source>
        <dbReference type="SAM" id="Phobius"/>
    </source>
</evidence>
<dbReference type="InterPro" id="IPR011622">
    <property type="entry name" value="7TMR_DISM_rcpt_extracell_dom2"/>
</dbReference>
<organism evidence="7 8">
    <name type="scientific">Mucilaginibacter corticis</name>
    <dbReference type="NCBI Taxonomy" id="2597670"/>
    <lineage>
        <taxon>Bacteria</taxon>
        <taxon>Pseudomonadati</taxon>
        <taxon>Bacteroidota</taxon>
        <taxon>Sphingobacteriia</taxon>
        <taxon>Sphingobacteriales</taxon>
        <taxon>Sphingobacteriaceae</taxon>
        <taxon>Mucilaginibacter</taxon>
    </lineage>
</organism>
<evidence type="ECO:0000256" key="1">
    <source>
        <dbReference type="ARBA" id="ARBA00000085"/>
    </source>
</evidence>
<gene>
    <name evidence="7" type="ORF">FO440_17855</name>
</gene>
<dbReference type="SUPFAM" id="SSF55874">
    <property type="entry name" value="ATPase domain of HSP90 chaperone/DNA topoisomerase II/histidine kinase"/>
    <property type="match status" value="1"/>
</dbReference>
<dbReference type="InterPro" id="IPR005467">
    <property type="entry name" value="His_kinase_dom"/>
</dbReference>
<protein>
    <recommendedName>
        <fullName evidence="2">histidine kinase</fullName>
        <ecNumber evidence="2">2.7.13.3</ecNumber>
    </recommendedName>
</protein>
<proteinExistence type="predicted"/>
<feature type="transmembrane region" description="Helical" evidence="4">
    <location>
        <begin position="251"/>
        <end position="272"/>
    </location>
</feature>
<dbReference type="Gene3D" id="2.60.40.2380">
    <property type="match status" value="1"/>
</dbReference>
<dbReference type="CDD" id="cd00082">
    <property type="entry name" value="HisKA"/>
    <property type="match status" value="1"/>
</dbReference>
<dbReference type="PANTHER" id="PTHR43065">
    <property type="entry name" value="SENSOR HISTIDINE KINASE"/>
    <property type="match status" value="1"/>
</dbReference>
<dbReference type="GO" id="GO:0000155">
    <property type="term" value="F:phosphorelay sensor kinase activity"/>
    <property type="evidence" value="ECO:0007669"/>
    <property type="project" value="InterPro"/>
</dbReference>
<dbReference type="PROSITE" id="PS50109">
    <property type="entry name" value="HIS_KIN"/>
    <property type="match status" value="1"/>
</dbReference>
<feature type="transmembrane region" description="Helical" evidence="4">
    <location>
        <begin position="309"/>
        <end position="330"/>
    </location>
</feature>
<evidence type="ECO:0000256" key="3">
    <source>
        <dbReference type="ARBA" id="ARBA00022553"/>
    </source>
</evidence>
<dbReference type="AlphaFoldDB" id="A0A556MI97"/>
<feature type="transmembrane region" description="Helical" evidence="4">
    <location>
        <begin position="187"/>
        <end position="209"/>
    </location>
</feature>
<feature type="transmembrane region" description="Helical" evidence="4">
    <location>
        <begin position="284"/>
        <end position="303"/>
    </location>
</feature>
<dbReference type="InterPro" id="IPR004358">
    <property type="entry name" value="Sig_transdc_His_kin-like_C"/>
</dbReference>
<dbReference type="InterPro" id="IPR036097">
    <property type="entry name" value="HisK_dim/P_sf"/>
</dbReference>
<evidence type="ECO:0000256" key="2">
    <source>
        <dbReference type="ARBA" id="ARBA00012438"/>
    </source>
</evidence>
<dbReference type="SUPFAM" id="SSF47384">
    <property type="entry name" value="Homodimeric domain of signal transducing histidine kinase"/>
    <property type="match status" value="1"/>
</dbReference>
<feature type="transmembrane region" description="Helical" evidence="4">
    <location>
        <begin position="367"/>
        <end position="388"/>
    </location>
</feature>
<feature type="domain" description="Histidine kinase" evidence="6">
    <location>
        <begin position="470"/>
        <end position="718"/>
    </location>
</feature>
<dbReference type="SMART" id="SM00387">
    <property type="entry name" value="HATPase_c"/>
    <property type="match status" value="1"/>
</dbReference>
<feature type="chain" id="PRO_5022021036" description="histidine kinase" evidence="5">
    <location>
        <begin position="20"/>
        <end position="730"/>
    </location>
</feature>
<evidence type="ECO:0000256" key="5">
    <source>
        <dbReference type="SAM" id="SignalP"/>
    </source>
</evidence>
<dbReference type="InterPro" id="IPR003661">
    <property type="entry name" value="HisK_dim/P_dom"/>
</dbReference>
<dbReference type="Proteomes" id="UP000318733">
    <property type="component" value="Unassembled WGS sequence"/>
</dbReference>
<feature type="signal peptide" evidence="5">
    <location>
        <begin position="1"/>
        <end position="19"/>
    </location>
</feature>
<name>A0A556MI97_9SPHI</name>
<dbReference type="OrthoDB" id="9806995at2"/>
<keyword evidence="5" id="KW-0732">Signal</keyword>
<keyword evidence="4" id="KW-0812">Transmembrane</keyword>
<dbReference type="PRINTS" id="PR00344">
    <property type="entry name" value="BCTRLSENSOR"/>
</dbReference>
<dbReference type="InterPro" id="IPR011623">
    <property type="entry name" value="7TMR_DISM_rcpt_extracell_dom1"/>
</dbReference>
<dbReference type="Gene3D" id="3.30.565.10">
    <property type="entry name" value="Histidine kinase-like ATPase, C-terminal domain"/>
    <property type="match status" value="1"/>
</dbReference>
<dbReference type="InterPro" id="IPR036890">
    <property type="entry name" value="HATPase_C_sf"/>
</dbReference>
<evidence type="ECO:0000313" key="8">
    <source>
        <dbReference type="Proteomes" id="UP000318733"/>
    </source>
</evidence>
<evidence type="ECO:0000259" key="6">
    <source>
        <dbReference type="PROSITE" id="PS50109"/>
    </source>
</evidence>
<dbReference type="EMBL" id="VLPK01000003">
    <property type="protein sequence ID" value="TSJ39608.1"/>
    <property type="molecule type" value="Genomic_DNA"/>
</dbReference>
<keyword evidence="4" id="KW-0472">Membrane</keyword>
<evidence type="ECO:0000313" key="7">
    <source>
        <dbReference type="EMBL" id="TSJ39608.1"/>
    </source>
</evidence>
<dbReference type="SMART" id="SM00388">
    <property type="entry name" value="HisKA"/>
    <property type="match status" value="1"/>
</dbReference>